<accession>A0ABT0HUE7</accession>
<evidence type="ECO:0000313" key="2">
    <source>
        <dbReference type="Proteomes" id="UP001202180"/>
    </source>
</evidence>
<reference evidence="1 2" key="1">
    <citation type="submission" date="2022-04" db="EMBL/GenBank/DDBJ databases">
        <title>Spirosoma sp. strain RP8 genome sequencing and assembly.</title>
        <authorList>
            <person name="Jung Y."/>
        </authorList>
    </citation>
    <scope>NUCLEOTIDE SEQUENCE [LARGE SCALE GENOMIC DNA]</scope>
    <source>
        <strain evidence="1 2">RP8</strain>
    </source>
</reference>
<name>A0ABT0HUE7_9BACT</name>
<sequence length="155" mass="17830">MQPTTQLDKYLTAVHTTLDSPAFRLNASEDTLWKSEFIQLILCVHGLLTLADQAGKRVDFLEGVGVNGKIQDITSLITWMYDRLPELATDKPGQLTTNRLNRYANQGWGYFANGSFFTAEFNNELAFFIDDQRVYLNRQIRRAISEVEHAHYQRL</sequence>
<protein>
    <submittedName>
        <fullName evidence="1">Uncharacterized protein</fullName>
    </submittedName>
</protein>
<organism evidence="1 2">
    <name type="scientific">Spirosoma liriopis</name>
    <dbReference type="NCBI Taxonomy" id="2937440"/>
    <lineage>
        <taxon>Bacteria</taxon>
        <taxon>Pseudomonadati</taxon>
        <taxon>Bacteroidota</taxon>
        <taxon>Cytophagia</taxon>
        <taxon>Cytophagales</taxon>
        <taxon>Cytophagaceae</taxon>
        <taxon>Spirosoma</taxon>
    </lineage>
</organism>
<keyword evidence="2" id="KW-1185">Reference proteome</keyword>
<proteinExistence type="predicted"/>
<evidence type="ECO:0000313" key="1">
    <source>
        <dbReference type="EMBL" id="MCK8495809.1"/>
    </source>
</evidence>
<dbReference type="RefSeq" id="WP_232564136.1">
    <property type="nucleotide sequence ID" value="NZ_JALPRF010000012.1"/>
</dbReference>
<comment type="caution">
    <text evidence="1">The sequence shown here is derived from an EMBL/GenBank/DDBJ whole genome shotgun (WGS) entry which is preliminary data.</text>
</comment>
<gene>
    <name evidence="1" type="ORF">M0L20_28340</name>
</gene>
<dbReference type="EMBL" id="JALPRF010000012">
    <property type="protein sequence ID" value="MCK8495809.1"/>
    <property type="molecule type" value="Genomic_DNA"/>
</dbReference>
<dbReference type="Proteomes" id="UP001202180">
    <property type="component" value="Unassembled WGS sequence"/>
</dbReference>